<dbReference type="SUPFAM" id="SSF53187">
    <property type="entry name" value="Zn-dependent exopeptidases"/>
    <property type="match status" value="1"/>
</dbReference>
<evidence type="ECO:0000259" key="9">
    <source>
        <dbReference type="Pfam" id="PF00883"/>
    </source>
</evidence>
<dbReference type="KEGG" id="sgq:SGLAD_v1c09600"/>
<dbReference type="AlphaFoldDB" id="A0A4V1AQD9"/>
<comment type="similarity">
    <text evidence="1">Belongs to the peptidase M17 family.</text>
</comment>
<reference evidence="10 11" key="1">
    <citation type="submission" date="2019-03" db="EMBL/GenBank/DDBJ databases">
        <title>Complete genome sequence of Spiroplasma gladiatoris TG-1 (DSM 22552).</title>
        <authorList>
            <person name="Lin Y.-C."/>
            <person name="Chou L."/>
            <person name="Kuo C.-H."/>
        </authorList>
    </citation>
    <scope>NUCLEOTIDE SEQUENCE [LARGE SCALE GENOMIC DNA]</scope>
    <source>
        <strain evidence="10 11">TG-1</strain>
    </source>
</reference>
<dbReference type="PRINTS" id="PR00481">
    <property type="entry name" value="LAMNOPPTDASE"/>
</dbReference>
<dbReference type="EMBL" id="CP038013">
    <property type="protein sequence ID" value="QBQ08159.1"/>
    <property type="molecule type" value="Genomic_DNA"/>
</dbReference>
<proteinExistence type="inferred from homology"/>
<keyword evidence="3" id="KW-0645">Protease</keyword>
<dbReference type="GO" id="GO:0005737">
    <property type="term" value="C:cytoplasm"/>
    <property type="evidence" value="ECO:0007669"/>
    <property type="project" value="InterPro"/>
</dbReference>
<evidence type="ECO:0000256" key="7">
    <source>
        <dbReference type="ARBA" id="ARBA00050021"/>
    </source>
</evidence>
<dbReference type="Pfam" id="PF00883">
    <property type="entry name" value="Peptidase_M17"/>
    <property type="match status" value="1"/>
</dbReference>
<dbReference type="Proteomes" id="UP000294309">
    <property type="component" value="Chromosome"/>
</dbReference>
<dbReference type="PANTHER" id="PTHR11963">
    <property type="entry name" value="LEUCINE AMINOPEPTIDASE-RELATED"/>
    <property type="match status" value="1"/>
</dbReference>
<keyword evidence="2 10" id="KW-0031">Aminopeptidase</keyword>
<dbReference type="InterPro" id="IPR011356">
    <property type="entry name" value="Leucine_aapep/pepB"/>
</dbReference>
<dbReference type="GO" id="GO:0030145">
    <property type="term" value="F:manganese ion binding"/>
    <property type="evidence" value="ECO:0007669"/>
    <property type="project" value="InterPro"/>
</dbReference>
<dbReference type="RefSeq" id="WP_134298262.1">
    <property type="nucleotide sequence ID" value="NZ_CP038013.1"/>
</dbReference>
<gene>
    <name evidence="10" type="ORF">SGLAD_v1c09600</name>
</gene>
<evidence type="ECO:0000256" key="1">
    <source>
        <dbReference type="ARBA" id="ARBA00009528"/>
    </source>
</evidence>
<evidence type="ECO:0000256" key="5">
    <source>
        <dbReference type="ARBA" id="ARBA00033172"/>
    </source>
</evidence>
<dbReference type="GO" id="GO:0006508">
    <property type="term" value="P:proteolysis"/>
    <property type="evidence" value="ECO:0007669"/>
    <property type="project" value="UniProtKB-KW"/>
</dbReference>
<feature type="domain" description="Cytosol aminopeptidase" evidence="9">
    <location>
        <begin position="138"/>
        <end position="430"/>
    </location>
</feature>
<dbReference type="OrthoDB" id="9809354at2"/>
<evidence type="ECO:0000256" key="2">
    <source>
        <dbReference type="ARBA" id="ARBA00022438"/>
    </source>
</evidence>
<dbReference type="CDD" id="cd00433">
    <property type="entry name" value="Peptidase_M17"/>
    <property type="match status" value="1"/>
</dbReference>
<accession>A0A4V1AQD9</accession>
<sequence>MITFNSKGFDITLKAITKNTNVNNLVIKELKTSTLITEEKTLYLCVCDKMSIFDIGNLIKSFVKENKIDLNIDLNSFAKIYENKKEIVQAVIEAFMFANHQQIEMKKEISKKKTYNLVYDKEFDSVVENSRIKLEFVNFARDLQDLPPNLGTAIDIANIIESKAKEIQNVKISILGKQEAIDYGMGLYLAVNAASYVDPRIVILEYCGDKNQPKTGLIGKGITFDSGGYNLKPANYLKNMKYDMSGAAIASATVLALAKRKAKCNVISIAMLTDNRIGGKATLPESIVKSMNGKTVEIADTDAEGRLVLADGMTYAIREAKVEQLFTIATLTGSIFSALGKWQTGAFTTNDSFYEEFELASTRSQEKIWRMPLLKEHLEPLKFTKIADIASCELSNKDGGYSCTAAAFLNEFSENKPYIHLDIAGTADFEERGLAPMQKTLYELLNN</sequence>
<evidence type="ECO:0000256" key="4">
    <source>
        <dbReference type="ARBA" id="ARBA00022801"/>
    </source>
</evidence>
<evidence type="ECO:0000256" key="8">
    <source>
        <dbReference type="ARBA" id="ARBA00050061"/>
    </source>
</evidence>
<protein>
    <recommendedName>
        <fullName evidence="7">Probable cytosol aminopeptidase</fullName>
    </recommendedName>
    <alternativeName>
        <fullName evidence="8">Leucine aminopeptidase</fullName>
    </alternativeName>
    <alternativeName>
        <fullName evidence="5">Leucyl aminopeptidase</fullName>
    </alternativeName>
</protein>
<evidence type="ECO:0000313" key="11">
    <source>
        <dbReference type="Proteomes" id="UP000294309"/>
    </source>
</evidence>
<evidence type="ECO:0000256" key="3">
    <source>
        <dbReference type="ARBA" id="ARBA00022670"/>
    </source>
</evidence>
<organism evidence="10 11">
    <name type="scientific">Spiroplasma gladiatoris</name>
    <dbReference type="NCBI Taxonomy" id="2143"/>
    <lineage>
        <taxon>Bacteria</taxon>
        <taxon>Bacillati</taxon>
        <taxon>Mycoplasmatota</taxon>
        <taxon>Mollicutes</taxon>
        <taxon>Entomoplasmatales</taxon>
        <taxon>Spiroplasmataceae</taxon>
        <taxon>Spiroplasma</taxon>
    </lineage>
</organism>
<name>A0A4V1AQD9_9MOLU</name>
<dbReference type="GO" id="GO:0070006">
    <property type="term" value="F:metalloaminopeptidase activity"/>
    <property type="evidence" value="ECO:0007669"/>
    <property type="project" value="InterPro"/>
</dbReference>
<dbReference type="InterPro" id="IPR000819">
    <property type="entry name" value="Peptidase_M17_C"/>
</dbReference>
<dbReference type="Gene3D" id="3.40.630.10">
    <property type="entry name" value="Zn peptidases"/>
    <property type="match status" value="1"/>
</dbReference>
<dbReference type="PANTHER" id="PTHR11963:SF23">
    <property type="entry name" value="CYTOSOL AMINOPEPTIDASE"/>
    <property type="match status" value="1"/>
</dbReference>
<keyword evidence="4" id="KW-0378">Hydrolase</keyword>
<keyword evidence="11" id="KW-1185">Reference proteome</keyword>
<evidence type="ECO:0000313" key="10">
    <source>
        <dbReference type="EMBL" id="QBQ08159.1"/>
    </source>
</evidence>
<evidence type="ECO:0000256" key="6">
    <source>
        <dbReference type="ARBA" id="ARBA00049972"/>
    </source>
</evidence>
<comment type="function">
    <text evidence="6">Presumably involved in the processing and regular turnover of intracellular proteins. Catalyzes the removal of unsubstituted N-terminal amino acids from various peptides.</text>
</comment>